<dbReference type="InterPro" id="IPR002123">
    <property type="entry name" value="Plipid/glycerol_acylTrfase"/>
</dbReference>
<feature type="transmembrane region" description="Helical" evidence="3">
    <location>
        <begin position="404"/>
        <end position="423"/>
    </location>
</feature>
<dbReference type="GO" id="GO:0006654">
    <property type="term" value="P:phosphatidic acid biosynthetic process"/>
    <property type="evidence" value="ECO:0007669"/>
    <property type="project" value="TreeGrafter"/>
</dbReference>
<dbReference type="OrthoDB" id="9808424at2"/>
<dbReference type="Pfam" id="PF01553">
    <property type="entry name" value="Acyltransferase"/>
    <property type="match status" value="1"/>
</dbReference>
<dbReference type="Proteomes" id="UP000002941">
    <property type="component" value="Unassembled WGS sequence"/>
</dbReference>
<evidence type="ECO:0000256" key="1">
    <source>
        <dbReference type="ARBA" id="ARBA00022679"/>
    </source>
</evidence>
<keyword evidence="3" id="KW-0472">Membrane</keyword>
<dbReference type="AlphaFoldDB" id="J1HEW6"/>
<dbReference type="eggNOG" id="COG0204">
    <property type="taxonomic scope" value="Bacteria"/>
</dbReference>
<dbReference type="PANTHER" id="PTHR10434:SF11">
    <property type="entry name" value="1-ACYL-SN-GLYCEROL-3-PHOSPHATE ACYLTRANSFERASE"/>
    <property type="match status" value="1"/>
</dbReference>
<keyword evidence="2 5" id="KW-0012">Acyltransferase</keyword>
<protein>
    <submittedName>
        <fullName evidence="5">Acyltransferase</fullName>
    </submittedName>
</protein>
<proteinExistence type="predicted"/>
<evidence type="ECO:0000256" key="3">
    <source>
        <dbReference type="SAM" id="Phobius"/>
    </source>
</evidence>
<accession>J1HEW6</accession>
<name>J1HEW6_9ACTO</name>
<reference evidence="5 6" key="1">
    <citation type="submission" date="2012-05" db="EMBL/GenBank/DDBJ databases">
        <authorList>
            <person name="Harkins D.M."/>
            <person name="Madupu R."/>
            <person name="Durkin A.S."/>
            <person name="Torralba M."/>
            <person name="Methe B."/>
            <person name="Sutton G.G."/>
            <person name="Nelson K.E."/>
        </authorList>
    </citation>
    <scope>NUCLEOTIDE SEQUENCE [LARGE SCALE GENOMIC DNA]</scope>
    <source>
        <strain evidence="5 6">F0489</strain>
    </source>
</reference>
<dbReference type="CDD" id="cd07989">
    <property type="entry name" value="LPLAT_AGPAT-like"/>
    <property type="match status" value="1"/>
</dbReference>
<dbReference type="PATRIC" id="fig|1125718.3.peg.1494"/>
<gene>
    <name evidence="5" type="ORF">HMPREF1318_0317</name>
</gene>
<comment type="caution">
    <text evidence="5">The sequence shown here is derived from an EMBL/GenBank/DDBJ whole genome shotgun (WGS) entry which is preliminary data.</text>
</comment>
<evidence type="ECO:0000313" key="5">
    <source>
        <dbReference type="EMBL" id="EJF44310.1"/>
    </source>
</evidence>
<keyword evidence="3" id="KW-0812">Transmembrane</keyword>
<evidence type="ECO:0000313" key="6">
    <source>
        <dbReference type="Proteomes" id="UP000002941"/>
    </source>
</evidence>
<dbReference type="SUPFAM" id="SSF69593">
    <property type="entry name" value="Glycerol-3-phosphate (1)-acyltransferase"/>
    <property type="match status" value="1"/>
</dbReference>
<evidence type="ECO:0000256" key="2">
    <source>
        <dbReference type="ARBA" id="ARBA00023315"/>
    </source>
</evidence>
<dbReference type="PANTHER" id="PTHR10434">
    <property type="entry name" value="1-ACYL-SN-GLYCEROL-3-PHOSPHATE ACYLTRANSFERASE"/>
    <property type="match status" value="1"/>
</dbReference>
<feature type="domain" description="Phospholipid/glycerol acyltransferase" evidence="4">
    <location>
        <begin position="69"/>
        <end position="187"/>
    </location>
</feature>
<keyword evidence="6" id="KW-1185">Reference proteome</keyword>
<keyword evidence="3" id="KW-1133">Transmembrane helix</keyword>
<dbReference type="RefSeq" id="WP_008731535.1">
    <property type="nucleotide sequence ID" value="NZ_AKFT01000113.1"/>
</dbReference>
<dbReference type="SMART" id="SM00563">
    <property type="entry name" value="PlsC"/>
    <property type="match status" value="1"/>
</dbReference>
<dbReference type="GO" id="GO:0003841">
    <property type="term" value="F:1-acylglycerol-3-phosphate O-acyltransferase activity"/>
    <property type="evidence" value="ECO:0007669"/>
    <property type="project" value="TreeGrafter"/>
</dbReference>
<sequence length="431" mass="46951">MPPLSALPSLPPLPGSADIASAGRRLRSIVRTPQKVTWRAVLRQRFWSAVIAPFGGVHVEGEFEADGPYVVVANHGSHADTIAMMSASPTLMRVVTVAAQDYWFTRRSRRAVARGLLGAYPVRRDGEGAYEELRGALAHRVAESMSVLIFPEGTRSRDGRIGRFHSGAARLARDFGIPVLPVALVGTREMMPKKRGLPSYSPVEVRVGRPIAPCDDVESVSEQARAQIMDMLKRPRRPYPVSDIHTVLRTAMEGHRGDAVMFAWGLAEAISFPIMAEMSQVWLGLTHPERMWRRSAFVVAGSVTGVAVTHLLTRAGHRPPAPWTTPSMEAAASRYLSRGPVGYWKQALTGIPVKLFAAESGRRDLPLPSVLAHAAGERAARMAGSTAVVSALAKPLGPITRQHYGPYLITTGIVFATALRAVVKHWKRRQG</sequence>
<keyword evidence="1 5" id="KW-0808">Transferase</keyword>
<dbReference type="EMBL" id="AKFT01000113">
    <property type="protein sequence ID" value="EJF44310.1"/>
    <property type="molecule type" value="Genomic_DNA"/>
</dbReference>
<dbReference type="GO" id="GO:0005886">
    <property type="term" value="C:plasma membrane"/>
    <property type="evidence" value="ECO:0007669"/>
    <property type="project" value="TreeGrafter"/>
</dbReference>
<organism evidence="5 6">
    <name type="scientific">Actinomyces massiliensis F0489</name>
    <dbReference type="NCBI Taxonomy" id="1125718"/>
    <lineage>
        <taxon>Bacteria</taxon>
        <taxon>Bacillati</taxon>
        <taxon>Actinomycetota</taxon>
        <taxon>Actinomycetes</taxon>
        <taxon>Actinomycetales</taxon>
        <taxon>Actinomycetaceae</taxon>
        <taxon>Actinomyces</taxon>
    </lineage>
</organism>
<evidence type="ECO:0000259" key="4">
    <source>
        <dbReference type="SMART" id="SM00563"/>
    </source>
</evidence>